<dbReference type="EMBL" id="JASCZI010030909">
    <property type="protein sequence ID" value="MED6125307.1"/>
    <property type="molecule type" value="Genomic_DNA"/>
</dbReference>
<feature type="compositionally biased region" description="Basic residues" evidence="1">
    <location>
        <begin position="1"/>
        <end position="11"/>
    </location>
</feature>
<keyword evidence="3" id="KW-1185">Reference proteome</keyword>
<gene>
    <name evidence="2" type="ORF">PIB30_067318</name>
</gene>
<evidence type="ECO:0000256" key="1">
    <source>
        <dbReference type="SAM" id="MobiDB-lite"/>
    </source>
</evidence>
<evidence type="ECO:0000313" key="3">
    <source>
        <dbReference type="Proteomes" id="UP001341840"/>
    </source>
</evidence>
<comment type="caution">
    <text evidence="2">The sequence shown here is derived from an EMBL/GenBank/DDBJ whole genome shotgun (WGS) entry which is preliminary data.</text>
</comment>
<feature type="region of interest" description="Disordered" evidence="1">
    <location>
        <begin position="1"/>
        <end position="110"/>
    </location>
</feature>
<name>A0ABU6RMS5_9FABA</name>
<organism evidence="2 3">
    <name type="scientific">Stylosanthes scabra</name>
    <dbReference type="NCBI Taxonomy" id="79078"/>
    <lineage>
        <taxon>Eukaryota</taxon>
        <taxon>Viridiplantae</taxon>
        <taxon>Streptophyta</taxon>
        <taxon>Embryophyta</taxon>
        <taxon>Tracheophyta</taxon>
        <taxon>Spermatophyta</taxon>
        <taxon>Magnoliopsida</taxon>
        <taxon>eudicotyledons</taxon>
        <taxon>Gunneridae</taxon>
        <taxon>Pentapetalae</taxon>
        <taxon>rosids</taxon>
        <taxon>fabids</taxon>
        <taxon>Fabales</taxon>
        <taxon>Fabaceae</taxon>
        <taxon>Papilionoideae</taxon>
        <taxon>50 kb inversion clade</taxon>
        <taxon>dalbergioids sensu lato</taxon>
        <taxon>Dalbergieae</taxon>
        <taxon>Pterocarpus clade</taxon>
        <taxon>Stylosanthes</taxon>
    </lineage>
</organism>
<accession>A0ABU6RMS5</accession>
<feature type="compositionally biased region" description="Low complexity" evidence="1">
    <location>
        <begin position="33"/>
        <end position="52"/>
    </location>
</feature>
<protein>
    <submittedName>
        <fullName evidence="2">Uncharacterized protein</fullName>
    </submittedName>
</protein>
<feature type="compositionally biased region" description="Pro residues" evidence="1">
    <location>
        <begin position="89"/>
        <end position="101"/>
    </location>
</feature>
<sequence>MRKKLINHRGRYTYPTKATHHTIHIHTSNPNNSHTPAASPSVSHSPSQPQSPNHTQDKMERTKTTNRNTGAEIHPPSTRSAQARASREPSPPLEQPPPPSPLTSARSNSL</sequence>
<evidence type="ECO:0000313" key="2">
    <source>
        <dbReference type="EMBL" id="MED6125307.1"/>
    </source>
</evidence>
<proteinExistence type="predicted"/>
<dbReference type="Proteomes" id="UP001341840">
    <property type="component" value="Unassembled WGS sequence"/>
</dbReference>
<reference evidence="2 3" key="1">
    <citation type="journal article" date="2023" name="Plants (Basel)">
        <title>Bridging the Gap: Combining Genomics and Transcriptomics Approaches to Understand Stylosanthes scabra, an Orphan Legume from the Brazilian Caatinga.</title>
        <authorList>
            <person name="Ferreira-Neto J.R.C."/>
            <person name="da Silva M.D."/>
            <person name="Binneck E."/>
            <person name="de Melo N.F."/>
            <person name="da Silva R.H."/>
            <person name="de Melo A.L.T.M."/>
            <person name="Pandolfi V."/>
            <person name="Bustamante F.O."/>
            <person name="Brasileiro-Vidal A.C."/>
            <person name="Benko-Iseppon A.M."/>
        </authorList>
    </citation>
    <scope>NUCLEOTIDE SEQUENCE [LARGE SCALE GENOMIC DNA]</scope>
    <source>
        <tissue evidence="2">Leaves</tissue>
    </source>
</reference>